<evidence type="ECO:0000313" key="2">
    <source>
        <dbReference type="EMBL" id="OAN52206.1"/>
    </source>
</evidence>
<comment type="caution">
    <text evidence="2">The sequence shown here is derived from an EMBL/GenBank/DDBJ whole genome shotgun (WGS) entry which is preliminary data.</text>
</comment>
<proteinExistence type="predicted"/>
<evidence type="ECO:0000313" key="3">
    <source>
        <dbReference type="Proteomes" id="UP000078428"/>
    </source>
</evidence>
<feature type="region of interest" description="Disordered" evidence="1">
    <location>
        <begin position="92"/>
        <end position="127"/>
    </location>
</feature>
<protein>
    <submittedName>
        <fullName evidence="2">Uncharacterized protein</fullName>
    </submittedName>
</protein>
<feature type="compositionally biased region" description="Low complexity" evidence="1">
    <location>
        <begin position="100"/>
        <end position="109"/>
    </location>
</feature>
<sequence length="256" mass="27420">MTSEEQDALFQAIVRKIPTVRDVAKLEEISLLALALMLRRPADSELLDELIRQIKAAVAEVKPSHSPESIREEMRGAARACVKALQAAKEKRLPRHLQEAAHPPAASHPSPKPKTKPIHRPDPEEASNNRVARIVAAVAGVLVLAGGIGWWIGQDAQVTDSGDTEKFVEQIVKAVEGNAPPNHMFGGELKVISMGGMPVVTAAGVPPRICAASGMRLVRKGLLSVNGVTPTRVSSAIITELCNKEEGDASIMWAPK</sequence>
<organism evidence="2 3">
    <name type="scientific">Paramagnetospirillum marisnigri</name>
    <dbReference type="NCBI Taxonomy" id="1285242"/>
    <lineage>
        <taxon>Bacteria</taxon>
        <taxon>Pseudomonadati</taxon>
        <taxon>Pseudomonadota</taxon>
        <taxon>Alphaproteobacteria</taxon>
        <taxon>Rhodospirillales</taxon>
        <taxon>Magnetospirillaceae</taxon>
        <taxon>Paramagnetospirillum</taxon>
    </lineage>
</organism>
<keyword evidence="3" id="KW-1185">Reference proteome</keyword>
<evidence type="ECO:0000256" key="1">
    <source>
        <dbReference type="SAM" id="MobiDB-lite"/>
    </source>
</evidence>
<dbReference type="STRING" id="1285242.A6A04_00445"/>
<reference evidence="2 3" key="1">
    <citation type="submission" date="2016-04" db="EMBL/GenBank/DDBJ databases">
        <title>Draft genome sequence of freshwater magnetotactic bacteria Magnetospirillum marisnigri SP-1 and Magnetospirillum moscoviense BB-1.</title>
        <authorList>
            <person name="Koziaeva V."/>
            <person name="Dziuba M.V."/>
            <person name="Ivanov T.M."/>
            <person name="Kuznetsov B."/>
            <person name="Grouzdev D.S."/>
        </authorList>
    </citation>
    <scope>NUCLEOTIDE SEQUENCE [LARGE SCALE GENOMIC DNA]</scope>
    <source>
        <strain evidence="2 3">SP-1</strain>
    </source>
</reference>
<dbReference type="Proteomes" id="UP000078428">
    <property type="component" value="Unassembled WGS sequence"/>
</dbReference>
<dbReference type="OrthoDB" id="7354952at2"/>
<dbReference type="EMBL" id="LWQT01000044">
    <property type="protein sequence ID" value="OAN52206.1"/>
    <property type="molecule type" value="Genomic_DNA"/>
</dbReference>
<name>A0A178MTR7_9PROT</name>
<gene>
    <name evidence="2" type="ORF">A6A04_00445</name>
</gene>
<dbReference type="AlphaFoldDB" id="A0A178MTR7"/>
<accession>A0A178MTR7</accession>